<dbReference type="Gene3D" id="3.20.20.140">
    <property type="entry name" value="Metal-dependent hydrolases"/>
    <property type="match status" value="1"/>
</dbReference>
<accession>A0ABU1ND58</accession>
<dbReference type="Gene3D" id="2.30.40.10">
    <property type="entry name" value="Urease, subunit C, domain 1"/>
    <property type="match status" value="1"/>
</dbReference>
<dbReference type="PANTHER" id="PTHR22642:SF2">
    <property type="entry name" value="PROTEIN LONG AFTER FAR-RED 3"/>
    <property type="match status" value="1"/>
</dbReference>
<dbReference type="CDD" id="cd01300">
    <property type="entry name" value="YtcJ_like"/>
    <property type="match status" value="1"/>
</dbReference>
<feature type="chain" id="PRO_5045291458" evidence="1">
    <location>
        <begin position="44"/>
        <end position="586"/>
    </location>
</feature>
<comment type="caution">
    <text evidence="3">The sequence shown here is derived from an EMBL/GenBank/DDBJ whole genome shotgun (WGS) entry which is preliminary data.</text>
</comment>
<feature type="domain" description="Amidohydrolase 3" evidence="2">
    <location>
        <begin position="94"/>
        <end position="579"/>
    </location>
</feature>
<organism evidence="3 4">
    <name type="scientific">Variovorax soli</name>
    <dbReference type="NCBI Taxonomy" id="376815"/>
    <lineage>
        <taxon>Bacteria</taxon>
        <taxon>Pseudomonadati</taxon>
        <taxon>Pseudomonadota</taxon>
        <taxon>Betaproteobacteria</taxon>
        <taxon>Burkholderiales</taxon>
        <taxon>Comamonadaceae</taxon>
        <taxon>Variovorax</taxon>
    </lineage>
</organism>
<evidence type="ECO:0000313" key="4">
    <source>
        <dbReference type="Proteomes" id="UP001184230"/>
    </source>
</evidence>
<evidence type="ECO:0000259" key="2">
    <source>
        <dbReference type="Pfam" id="PF07969"/>
    </source>
</evidence>
<feature type="signal peptide" evidence="1">
    <location>
        <begin position="1"/>
        <end position="43"/>
    </location>
</feature>
<proteinExistence type="predicted"/>
<dbReference type="RefSeq" id="WP_309901352.1">
    <property type="nucleotide sequence ID" value="NZ_JAVDRF010000004.1"/>
</dbReference>
<dbReference type="EMBL" id="JAVDRF010000004">
    <property type="protein sequence ID" value="MDR6536387.1"/>
    <property type="molecule type" value="Genomic_DNA"/>
</dbReference>
<dbReference type="Proteomes" id="UP001184230">
    <property type="component" value="Unassembled WGS sequence"/>
</dbReference>
<reference evidence="3 4" key="1">
    <citation type="submission" date="2023-07" db="EMBL/GenBank/DDBJ databases">
        <title>Sorghum-associated microbial communities from plants grown in Nebraska, USA.</title>
        <authorList>
            <person name="Schachtman D."/>
        </authorList>
    </citation>
    <scope>NUCLEOTIDE SEQUENCE [LARGE SCALE GENOMIC DNA]</scope>
    <source>
        <strain evidence="3 4">DS1781</strain>
    </source>
</reference>
<dbReference type="InterPro" id="IPR032466">
    <property type="entry name" value="Metal_Hydrolase"/>
</dbReference>
<dbReference type="SUPFAM" id="SSF51556">
    <property type="entry name" value="Metallo-dependent hydrolases"/>
    <property type="match status" value="1"/>
</dbReference>
<keyword evidence="1" id="KW-0732">Signal</keyword>
<keyword evidence="4" id="KW-1185">Reference proteome</keyword>
<sequence length="586" mass="63405">MIPMTSTIASHNARKPATGRRLLFKALAALSAAATLASCASIAATSADTVYLDGKVITVDKRFSIAQALAIKDGRFVAVGSSDEIRKYVGSGTRVVDLHGKTVIPGLMDSHSHMIGAGTAETTAQVIKAKTVADAQAIIADFIRSKKIPAGEWVQTSRWHPPSQLREQRYLTRQELDAVSPDNPVFVQTVGHFAMANTKALQLAGISRTTKDPVGGKIFRDANGDATGVLEETAIDLVADKIPKPNFDQLLTQLAAAQRIYNESGITSTVDAALTEEQIDAYFTLAQRGQSSVRTGVMWISRASTAAEFEQMLKRAKYKDNSGNDWVRTAGIKIVADGGMTLKSALVREAYADDAHNHGTLALDPEAYKQSAVLANNYGWRVGTHAVGDAAVDLVLDAYAGADKQKSIMGRRFIVIHGSLMTKEQILRAKQLGVRVDAQNVFMWDKAATVERYMGPVLANRAVPTRWLLDTLGVEGTAAGTDNQVNILDPFVGLYIMVTRKDPNGKVYGAEQALTREEALRLYTNAGPYYTFEEKKKGSIEVGKFADMVVLSADYLSVPDAQIKDIKPLQTIVDGKVVYDASARPQ</sequence>
<dbReference type="SUPFAM" id="SSF51338">
    <property type="entry name" value="Composite domain of metallo-dependent hydrolases"/>
    <property type="match status" value="1"/>
</dbReference>
<evidence type="ECO:0000313" key="3">
    <source>
        <dbReference type="EMBL" id="MDR6536387.1"/>
    </source>
</evidence>
<dbReference type="Gene3D" id="3.10.310.70">
    <property type="match status" value="1"/>
</dbReference>
<name>A0ABU1ND58_9BURK</name>
<protein>
    <submittedName>
        <fullName evidence="3">Amidohydrolase YtcJ</fullName>
    </submittedName>
</protein>
<gene>
    <name evidence="3" type="ORF">J2739_002160</name>
</gene>
<dbReference type="InterPro" id="IPR011059">
    <property type="entry name" value="Metal-dep_hydrolase_composite"/>
</dbReference>
<dbReference type="InterPro" id="IPR033932">
    <property type="entry name" value="YtcJ-like"/>
</dbReference>
<dbReference type="PANTHER" id="PTHR22642">
    <property type="entry name" value="IMIDAZOLONEPROPIONASE"/>
    <property type="match status" value="1"/>
</dbReference>
<evidence type="ECO:0000256" key="1">
    <source>
        <dbReference type="SAM" id="SignalP"/>
    </source>
</evidence>
<dbReference type="InterPro" id="IPR013108">
    <property type="entry name" value="Amidohydro_3"/>
</dbReference>
<dbReference type="Pfam" id="PF07969">
    <property type="entry name" value="Amidohydro_3"/>
    <property type="match status" value="1"/>
</dbReference>